<gene>
    <name evidence="5" type="ORF">X975_24332</name>
</gene>
<dbReference type="OrthoDB" id="5575062at2759"/>
<dbReference type="InterPro" id="IPR010935">
    <property type="entry name" value="SMC_hinge"/>
</dbReference>
<feature type="non-terminal residue" evidence="5">
    <location>
        <position position="67"/>
    </location>
</feature>
<dbReference type="STRING" id="407821.A0A087TA72"/>
<sequence length="67" mass="7535">DLGAIDEKYDVAISTACGQLDNIVTDTLTTAQECVQFLKKNKLGYTTFIPLDKMKIWESYSQKKIST</sequence>
<dbReference type="Gene3D" id="1.20.1060.20">
    <property type="match status" value="1"/>
</dbReference>
<feature type="non-terminal residue" evidence="5">
    <location>
        <position position="1"/>
    </location>
</feature>
<proteinExistence type="predicted"/>
<dbReference type="EMBL" id="KK114249">
    <property type="protein sequence ID" value="KFM62011.1"/>
    <property type="molecule type" value="Genomic_DNA"/>
</dbReference>
<keyword evidence="3" id="KW-0539">Nucleus</keyword>
<dbReference type="Proteomes" id="UP000054359">
    <property type="component" value="Unassembled WGS sequence"/>
</dbReference>
<dbReference type="InterPro" id="IPR036277">
    <property type="entry name" value="SMC_hinge_sf"/>
</dbReference>
<protein>
    <submittedName>
        <fullName evidence="5">Structural maintenance of chromosomes protein 4</fullName>
    </submittedName>
</protein>
<keyword evidence="2" id="KW-0067">ATP-binding</keyword>
<dbReference type="GO" id="GO:0005524">
    <property type="term" value="F:ATP binding"/>
    <property type="evidence" value="ECO:0007669"/>
    <property type="project" value="UniProtKB-KW"/>
</dbReference>
<keyword evidence="1" id="KW-0547">Nucleotide-binding</keyword>
<evidence type="ECO:0000259" key="4">
    <source>
        <dbReference type="Pfam" id="PF06470"/>
    </source>
</evidence>
<evidence type="ECO:0000313" key="5">
    <source>
        <dbReference type="EMBL" id="KFM62011.1"/>
    </source>
</evidence>
<feature type="domain" description="SMC hinge" evidence="4">
    <location>
        <begin position="1"/>
        <end position="55"/>
    </location>
</feature>
<keyword evidence="6" id="KW-1185">Reference proteome</keyword>
<dbReference type="Pfam" id="PF06470">
    <property type="entry name" value="SMC_hinge"/>
    <property type="match status" value="1"/>
</dbReference>
<organism evidence="5 6">
    <name type="scientific">Stegodyphus mimosarum</name>
    <name type="common">African social velvet spider</name>
    <dbReference type="NCBI Taxonomy" id="407821"/>
    <lineage>
        <taxon>Eukaryota</taxon>
        <taxon>Metazoa</taxon>
        <taxon>Ecdysozoa</taxon>
        <taxon>Arthropoda</taxon>
        <taxon>Chelicerata</taxon>
        <taxon>Arachnida</taxon>
        <taxon>Araneae</taxon>
        <taxon>Araneomorphae</taxon>
        <taxon>Entelegynae</taxon>
        <taxon>Eresoidea</taxon>
        <taxon>Eresidae</taxon>
        <taxon>Stegodyphus</taxon>
    </lineage>
</organism>
<evidence type="ECO:0000256" key="3">
    <source>
        <dbReference type="ARBA" id="ARBA00023242"/>
    </source>
</evidence>
<dbReference type="PANTHER" id="PTHR18937">
    <property type="entry name" value="STRUCTURAL MAINTENANCE OF CHROMOSOMES SMC FAMILY MEMBER"/>
    <property type="match status" value="1"/>
</dbReference>
<evidence type="ECO:0000256" key="1">
    <source>
        <dbReference type="ARBA" id="ARBA00022741"/>
    </source>
</evidence>
<dbReference type="PANTHER" id="PTHR18937:SF172">
    <property type="entry name" value="STRUCTURAL MAINTENANCE OF CHROMOSOMES PROTEIN"/>
    <property type="match status" value="1"/>
</dbReference>
<dbReference type="GO" id="GO:0000796">
    <property type="term" value="C:condensin complex"/>
    <property type="evidence" value="ECO:0007669"/>
    <property type="project" value="TreeGrafter"/>
</dbReference>
<evidence type="ECO:0000256" key="2">
    <source>
        <dbReference type="ARBA" id="ARBA00022840"/>
    </source>
</evidence>
<name>A0A087TA72_STEMI</name>
<dbReference type="SUPFAM" id="SSF75553">
    <property type="entry name" value="Smc hinge domain"/>
    <property type="match status" value="1"/>
</dbReference>
<evidence type="ECO:0000313" key="6">
    <source>
        <dbReference type="Proteomes" id="UP000054359"/>
    </source>
</evidence>
<dbReference type="AlphaFoldDB" id="A0A087TA72"/>
<dbReference type="GO" id="GO:0007076">
    <property type="term" value="P:mitotic chromosome condensation"/>
    <property type="evidence" value="ECO:0007669"/>
    <property type="project" value="TreeGrafter"/>
</dbReference>
<accession>A0A087TA72</accession>
<reference evidence="5 6" key="1">
    <citation type="submission" date="2013-11" db="EMBL/GenBank/DDBJ databases">
        <title>Genome sequencing of Stegodyphus mimosarum.</title>
        <authorList>
            <person name="Bechsgaard J."/>
        </authorList>
    </citation>
    <scope>NUCLEOTIDE SEQUENCE [LARGE SCALE GENOMIC DNA]</scope>
</reference>